<reference evidence="5 6" key="1">
    <citation type="submission" date="2020-08" db="EMBL/GenBank/DDBJ databases">
        <title>Sequencing the genomes of 1000 actinobacteria strains.</title>
        <authorList>
            <person name="Klenk H.-P."/>
        </authorList>
    </citation>
    <scope>NUCLEOTIDE SEQUENCE [LARGE SCALE GENOMIC DNA]</scope>
    <source>
        <strain evidence="5 6">DSM 45362</strain>
    </source>
</reference>
<evidence type="ECO:0000313" key="5">
    <source>
        <dbReference type="EMBL" id="MBB5867876.1"/>
    </source>
</evidence>
<dbReference type="GO" id="GO:0032259">
    <property type="term" value="P:methylation"/>
    <property type="evidence" value="ECO:0007669"/>
    <property type="project" value="UniProtKB-KW"/>
</dbReference>
<sequence>MTDLRESRRRGRPARQPVSHAAPELKELLNYLRWVLAKNADIATVHRRIRAVERNSTDPRLIAYAKVQTFRRSWQDAMEFNKVPSWERVVRPWAVAFGGEDGLREAERLYNAIGAAELHRDHRDPSISRPGGTKSTIGRPGSVSSEEYFVRLARVLEGSKAAASELDWSVCLLGQDQAEALAVLDQALAGDPETGAGKRVPSGLSYWGLGPTNAWVNACDDPHWVMRRPGRSLQSFHRTWAEVWPSLPDDTAYHYVSLGPGTGKKDRIVLETLVGRQPDLMYVPVDMSVDMLKQCLDATDGLSPEMLSFPINLDFSSIFSIAELRTVTAQLGGGAPILYSLLGNTLANFDDDKELLRNLATLLRPQDRLVLEVAVTQELAGRERLAWLEYSGSIRFKEFVTATLRQNSDISMPDLSKSVRFHGVIEPGHAIRIEMYHDAVDDATLRLASAPIPFPAGDMIRLYVSRKYAVDGVEAMLDFCALDLVAQASSRTKNGFGNLLMLLAPAGEAA</sequence>
<evidence type="ECO:0000259" key="4">
    <source>
        <dbReference type="Pfam" id="PF10017"/>
    </source>
</evidence>
<evidence type="ECO:0000256" key="1">
    <source>
        <dbReference type="ARBA" id="ARBA00022603"/>
    </source>
</evidence>
<feature type="region of interest" description="Disordered" evidence="3">
    <location>
        <begin position="121"/>
        <end position="141"/>
    </location>
</feature>
<keyword evidence="1 5" id="KW-0489">Methyltransferase</keyword>
<dbReference type="AlphaFoldDB" id="A0A841BKV8"/>
<dbReference type="PANTHER" id="PTHR43397:SF1">
    <property type="entry name" value="ERGOTHIONEINE BIOSYNTHESIS PROTEIN 1"/>
    <property type="match status" value="1"/>
</dbReference>
<feature type="domain" description="Histidine-specific methyltransferase SAM-dependent" evidence="4">
    <location>
        <begin position="254"/>
        <end position="486"/>
    </location>
</feature>
<dbReference type="InterPro" id="IPR019257">
    <property type="entry name" value="MeTrfase_dom"/>
</dbReference>
<name>A0A841BKV8_9ACTN</name>
<evidence type="ECO:0000313" key="6">
    <source>
        <dbReference type="Proteomes" id="UP000587527"/>
    </source>
</evidence>
<keyword evidence="6" id="KW-1185">Reference proteome</keyword>
<evidence type="ECO:0000256" key="2">
    <source>
        <dbReference type="ARBA" id="ARBA00022679"/>
    </source>
</evidence>
<dbReference type="Pfam" id="PF10017">
    <property type="entry name" value="Methyltransf_33"/>
    <property type="match status" value="1"/>
</dbReference>
<dbReference type="InterPro" id="IPR051128">
    <property type="entry name" value="EgtD_Methyltrsf_superfamily"/>
</dbReference>
<dbReference type="EMBL" id="JACHMN010000002">
    <property type="protein sequence ID" value="MBB5867876.1"/>
    <property type="molecule type" value="Genomic_DNA"/>
</dbReference>
<dbReference type="RefSeq" id="WP_184833365.1">
    <property type="nucleotide sequence ID" value="NZ_JACHMN010000002.1"/>
</dbReference>
<dbReference type="Gene3D" id="3.40.50.150">
    <property type="entry name" value="Vaccinia Virus protein VP39"/>
    <property type="match status" value="1"/>
</dbReference>
<dbReference type="InterPro" id="IPR029063">
    <property type="entry name" value="SAM-dependent_MTases_sf"/>
</dbReference>
<evidence type="ECO:0000256" key="3">
    <source>
        <dbReference type="SAM" id="MobiDB-lite"/>
    </source>
</evidence>
<dbReference type="Proteomes" id="UP000587527">
    <property type="component" value="Unassembled WGS sequence"/>
</dbReference>
<dbReference type="PANTHER" id="PTHR43397">
    <property type="entry name" value="ERGOTHIONEINE BIOSYNTHESIS PROTEIN 1"/>
    <property type="match status" value="1"/>
</dbReference>
<proteinExistence type="predicted"/>
<organism evidence="5 6">
    <name type="scientific">Allocatelliglobosispora scoriae</name>
    <dbReference type="NCBI Taxonomy" id="643052"/>
    <lineage>
        <taxon>Bacteria</taxon>
        <taxon>Bacillati</taxon>
        <taxon>Actinomycetota</taxon>
        <taxon>Actinomycetes</taxon>
        <taxon>Micromonosporales</taxon>
        <taxon>Micromonosporaceae</taxon>
        <taxon>Allocatelliglobosispora</taxon>
    </lineage>
</organism>
<gene>
    <name evidence="5" type="ORF">F4553_001255</name>
</gene>
<protein>
    <submittedName>
        <fullName evidence="5">Putative SAM-dependent methyltransferase</fullName>
    </submittedName>
</protein>
<dbReference type="GO" id="GO:0008168">
    <property type="term" value="F:methyltransferase activity"/>
    <property type="evidence" value="ECO:0007669"/>
    <property type="project" value="UniProtKB-KW"/>
</dbReference>
<accession>A0A841BKV8</accession>
<keyword evidence="2 5" id="KW-0808">Transferase</keyword>
<comment type="caution">
    <text evidence="5">The sequence shown here is derived from an EMBL/GenBank/DDBJ whole genome shotgun (WGS) entry which is preliminary data.</text>
</comment>